<keyword evidence="3" id="KW-1185">Reference proteome</keyword>
<dbReference type="EMBL" id="ML738588">
    <property type="protein sequence ID" value="KAE8167686.1"/>
    <property type="molecule type" value="Genomic_DNA"/>
</dbReference>
<dbReference type="AlphaFoldDB" id="A0A5N6V9J1"/>
<gene>
    <name evidence="2" type="ORF">BDV40DRAFT_252520</name>
</gene>
<accession>A0A5N6V9J1</accession>
<protein>
    <submittedName>
        <fullName evidence="2">Uncharacterized protein</fullName>
    </submittedName>
</protein>
<organism evidence="2 3">
    <name type="scientific">Aspergillus tamarii</name>
    <dbReference type="NCBI Taxonomy" id="41984"/>
    <lineage>
        <taxon>Eukaryota</taxon>
        <taxon>Fungi</taxon>
        <taxon>Dikarya</taxon>
        <taxon>Ascomycota</taxon>
        <taxon>Pezizomycotina</taxon>
        <taxon>Eurotiomycetes</taxon>
        <taxon>Eurotiomycetidae</taxon>
        <taxon>Eurotiales</taxon>
        <taxon>Aspergillaceae</taxon>
        <taxon>Aspergillus</taxon>
        <taxon>Aspergillus subgen. Circumdati</taxon>
    </lineage>
</organism>
<feature type="transmembrane region" description="Helical" evidence="1">
    <location>
        <begin position="45"/>
        <end position="68"/>
    </location>
</feature>
<dbReference type="Proteomes" id="UP000326950">
    <property type="component" value="Unassembled WGS sequence"/>
</dbReference>
<keyword evidence="1" id="KW-1133">Transmembrane helix</keyword>
<proteinExistence type="predicted"/>
<keyword evidence="1" id="KW-0472">Membrane</keyword>
<sequence>MIVVICSIVAFMYTRRVRFHQMICDKCSTCIVFSYSSLMYDALSLHYGLGGCLLFYPLCLFSYSCGLYV</sequence>
<keyword evidence="1" id="KW-0812">Transmembrane</keyword>
<evidence type="ECO:0000313" key="3">
    <source>
        <dbReference type="Proteomes" id="UP000326950"/>
    </source>
</evidence>
<evidence type="ECO:0000256" key="1">
    <source>
        <dbReference type="SAM" id="Phobius"/>
    </source>
</evidence>
<reference evidence="2 3" key="1">
    <citation type="submission" date="2019-04" db="EMBL/GenBank/DDBJ databases">
        <title>Friends and foes A comparative genomics study of 23 Aspergillus species from section Flavi.</title>
        <authorList>
            <consortium name="DOE Joint Genome Institute"/>
            <person name="Kjaerbolling I."/>
            <person name="Vesth T."/>
            <person name="Frisvad J.C."/>
            <person name="Nybo J.L."/>
            <person name="Theobald S."/>
            <person name="Kildgaard S."/>
            <person name="Isbrandt T."/>
            <person name="Kuo A."/>
            <person name="Sato A."/>
            <person name="Lyhne E.K."/>
            <person name="Kogle M.E."/>
            <person name="Wiebenga A."/>
            <person name="Kun R.S."/>
            <person name="Lubbers R.J."/>
            <person name="Makela M.R."/>
            <person name="Barry K."/>
            <person name="Chovatia M."/>
            <person name="Clum A."/>
            <person name="Daum C."/>
            <person name="Haridas S."/>
            <person name="He G."/>
            <person name="LaButti K."/>
            <person name="Lipzen A."/>
            <person name="Mondo S."/>
            <person name="Riley R."/>
            <person name="Salamov A."/>
            <person name="Simmons B.A."/>
            <person name="Magnuson J.K."/>
            <person name="Henrissat B."/>
            <person name="Mortensen U.H."/>
            <person name="Larsen T.O."/>
            <person name="Devries R.P."/>
            <person name="Grigoriev I.V."/>
            <person name="Machida M."/>
            <person name="Baker S.E."/>
            <person name="Andersen M.R."/>
        </authorList>
    </citation>
    <scope>NUCLEOTIDE SEQUENCE [LARGE SCALE GENOMIC DNA]</scope>
    <source>
        <strain evidence="2 3">CBS 117626</strain>
    </source>
</reference>
<name>A0A5N6V9J1_ASPTM</name>
<evidence type="ECO:0000313" key="2">
    <source>
        <dbReference type="EMBL" id="KAE8167686.1"/>
    </source>
</evidence>